<dbReference type="Gene3D" id="3.40.350.10">
    <property type="entry name" value="Creatinase/prolidase N-terminal domain"/>
    <property type="match status" value="1"/>
</dbReference>
<feature type="domain" description="Creatinase N-terminal" evidence="5">
    <location>
        <begin position="2"/>
        <end position="105"/>
    </location>
</feature>
<dbReference type="InterPro" id="IPR036005">
    <property type="entry name" value="Creatinase/aminopeptidase-like"/>
</dbReference>
<evidence type="ECO:0000259" key="4">
    <source>
        <dbReference type="Pfam" id="PF00557"/>
    </source>
</evidence>
<dbReference type="PROSITE" id="PS00491">
    <property type="entry name" value="PROLINE_PEPTIDASE"/>
    <property type="match status" value="1"/>
</dbReference>
<evidence type="ECO:0000256" key="2">
    <source>
        <dbReference type="ARBA" id="ARBA00022801"/>
    </source>
</evidence>
<dbReference type="PANTHER" id="PTHR46112:SF3">
    <property type="entry name" value="AMINOPEPTIDASE YPDF"/>
    <property type="match status" value="1"/>
</dbReference>
<protein>
    <submittedName>
        <fullName evidence="6">Aminopeptidase P family protein</fullName>
    </submittedName>
</protein>
<comment type="caution">
    <text evidence="6">The sequence shown here is derived from an EMBL/GenBank/DDBJ whole genome shotgun (WGS) entry which is preliminary data.</text>
</comment>
<evidence type="ECO:0000259" key="5">
    <source>
        <dbReference type="Pfam" id="PF01321"/>
    </source>
</evidence>
<keyword evidence="1 3" id="KW-0479">Metal-binding</keyword>
<dbReference type="InterPro" id="IPR000587">
    <property type="entry name" value="Creatinase_N"/>
</dbReference>
<dbReference type="InterPro" id="IPR001131">
    <property type="entry name" value="Peptidase_M24B_aminopep-P_CS"/>
</dbReference>
<keyword evidence="6" id="KW-0645">Protease</keyword>
<dbReference type="GO" id="GO:0004177">
    <property type="term" value="F:aminopeptidase activity"/>
    <property type="evidence" value="ECO:0007669"/>
    <property type="project" value="UniProtKB-KW"/>
</dbReference>
<gene>
    <name evidence="6" type="ORF">H9729_03600</name>
</gene>
<accession>A0A9D2CR53</accession>
<dbReference type="InterPro" id="IPR000994">
    <property type="entry name" value="Pept_M24"/>
</dbReference>
<dbReference type="InterPro" id="IPR029149">
    <property type="entry name" value="Creatin/AminoP/Spt16_N"/>
</dbReference>
<dbReference type="Gene3D" id="3.90.230.10">
    <property type="entry name" value="Creatinase/methionine aminopeptidase superfamily"/>
    <property type="match status" value="1"/>
</dbReference>
<name>A0A9D2CR53_9FIRM</name>
<evidence type="ECO:0000313" key="7">
    <source>
        <dbReference type="Proteomes" id="UP000886750"/>
    </source>
</evidence>
<keyword evidence="2" id="KW-0378">Hydrolase</keyword>
<evidence type="ECO:0000313" key="6">
    <source>
        <dbReference type="EMBL" id="HIY96749.1"/>
    </source>
</evidence>
<evidence type="ECO:0000256" key="1">
    <source>
        <dbReference type="ARBA" id="ARBA00022723"/>
    </source>
</evidence>
<evidence type="ECO:0000256" key="3">
    <source>
        <dbReference type="RuleBase" id="RU000590"/>
    </source>
</evidence>
<reference evidence="6" key="2">
    <citation type="submission" date="2021-04" db="EMBL/GenBank/DDBJ databases">
        <authorList>
            <person name="Gilroy R."/>
        </authorList>
    </citation>
    <scope>NUCLEOTIDE SEQUENCE</scope>
    <source>
        <strain evidence="6">1345</strain>
    </source>
</reference>
<dbReference type="Proteomes" id="UP000886750">
    <property type="component" value="Unassembled WGS sequence"/>
</dbReference>
<dbReference type="CDD" id="cd01092">
    <property type="entry name" value="APP-like"/>
    <property type="match status" value="1"/>
</dbReference>
<dbReference type="InterPro" id="IPR050659">
    <property type="entry name" value="Peptidase_M24B"/>
</dbReference>
<dbReference type="SUPFAM" id="SSF53092">
    <property type="entry name" value="Creatinase/prolidase N-terminal domain"/>
    <property type="match status" value="1"/>
</dbReference>
<dbReference type="Pfam" id="PF01321">
    <property type="entry name" value="Creatinase_N"/>
    <property type="match status" value="1"/>
</dbReference>
<dbReference type="AlphaFoldDB" id="A0A9D2CR53"/>
<dbReference type="Pfam" id="PF00557">
    <property type="entry name" value="Peptidase_M24"/>
    <property type="match status" value="1"/>
</dbReference>
<feature type="domain" description="Peptidase M24" evidence="4">
    <location>
        <begin position="131"/>
        <end position="334"/>
    </location>
</feature>
<sequence length="352" mass="39058">MDNTRKVFREIKADAMLTESSDLRSYLTGFPSSFGFVYTDAQESTFFTDPRYAEGAKAALKDSFIGVEIAKNFDMVLEYVKSKRVRNLAVPFERTTLPQLQKLKSYRFKLVDSMPAFVGAMAVKTENELSYIQKACKIAEQAYADILGKLKEGITENETAALLEYLMRKYGAEDRSFETIAAFGGNSSVPHHAPNDTKLRSGMPVLLDFGCRYRGYCSDITRTVLFGKGDGAQDEFRRVYGLVYDAHMLAAEKISSGMTGKEADAIAREYLKTHGLDKFFTHSLGHGIGINIHEFPTLGPGGTGILQDGMVFSIEPGTYFEGKFGIRIEDSVYLQGGKVASLMKTDKKLTVL</sequence>
<organism evidence="6 7">
    <name type="scientific">Candidatus Borkfalkia excrementigallinarum</name>
    <dbReference type="NCBI Taxonomy" id="2838506"/>
    <lineage>
        <taxon>Bacteria</taxon>
        <taxon>Bacillati</taxon>
        <taxon>Bacillota</taxon>
        <taxon>Clostridia</taxon>
        <taxon>Christensenellales</taxon>
        <taxon>Christensenellaceae</taxon>
        <taxon>Candidatus Borkfalkia</taxon>
    </lineage>
</organism>
<comment type="similarity">
    <text evidence="3">Belongs to the peptidase M24B family.</text>
</comment>
<reference evidence="6" key="1">
    <citation type="journal article" date="2021" name="PeerJ">
        <title>Extensive microbial diversity within the chicken gut microbiome revealed by metagenomics and culture.</title>
        <authorList>
            <person name="Gilroy R."/>
            <person name="Ravi A."/>
            <person name="Getino M."/>
            <person name="Pursley I."/>
            <person name="Horton D.L."/>
            <person name="Alikhan N.F."/>
            <person name="Baker D."/>
            <person name="Gharbi K."/>
            <person name="Hall N."/>
            <person name="Watson M."/>
            <person name="Adriaenssens E.M."/>
            <person name="Foster-Nyarko E."/>
            <person name="Jarju S."/>
            <person name="Secka A."/>
            <person name="Antonio M."/>
            <person name="Oren A."/>
            <person name="Chaudhuri R.R."/>
            <person name="La Ragione R."/>
            <person name="Hildebrand F."/>
            <person name="Pallen M.J."/>
        </authorList>
    </citation>
    <scope>NUCLEOTIDE SEQUENCE</scope>
    <source>
        <strain evidence="6">1345</strain>
    </source>
</reference>
<dbReference type="EMBL" id="DXCQ01000028">
    <property type="protein sequence ID" value="HIY96749.1"/>
    <property type="molecule type" value="Genomic_DNA"/>
</dbReference>
<dbReference type="GO" id="GO:0046872">
    <property type="term" value="F:metal ion binding"/>
    <property type="evidence" value="ECO:0007669"/>
    <property type="project" value="UniProtKB-KW"/>
</dbReference>
<dbReference type="SUPFAM" id="SSF55920">
    <property type="entry name" value="Creatinase/aminopeptidase"/>
    <property type="match status" value="1"/>
</dbReference>
<keyword evidence="6" id="KW-0031">Aminopeptidase</keyword>
<dbReference type="PANTHER" id="PTHR46112">
    <property type="entry name" value="AMINOPEPTIDASE"/>
    <property type="match status" value="1"/>
</dbReference>
<proteinExistence type="inferred from homology"/>